<proteinExistence type="predicted"/>
<keyword evidence="2" id="KW-0560">Oxidoreductase</keyword>
<evidence type="ECO:0000313" key="3">
    <source>
        <dbReference type="Proteomes" id="UP000190092"/>
    </source>
</evidence>
<protein>
    <submittedName>
        <fullName evidence="2">3,4-dihydroxyphenylacetate 2,3-dioxygenase</fullName>
    </submittedName>
</protein>
<dbReference type="GO" id="GO:0016702">
    <property type="term" value="F:oxidoreductase activity, acting on single donors with incorporation of molecular oxygen, incorporation of two atoms of oxygen"/>
    <property type="evidence" value="ECO:0007669"/>
    <property type="project" value="UniProtKB-ARBA"/>
</dbReference>
<dbReference type="Gene3D" id="3.40.830.10">
    <property type="entry name" value="LigB-like"/>
    <property type="match status" value="1"/>
</dbReference>
<name>A0A1T4KFX7_9HYPH</name>
<dbReference type="GO" id="GO:0008198">
    <property type="term" value="F:ferrous iron binding"/>
    <property type="evidence" value="ECO:0007669"/>
    <property type="project" value="InterPro"/>
</dbReference>
<keyword evidence="3" id="KW-1185">Reference proteome</keyword>
<dbReference type="SUPFAM" id="SSF53213">
    <property type="entry name" value="LigB-like"/>
    <property type="match status" value="1"/>
</dbReference>
<accession>A0A1T4KFX7</accession>
<feature type="domain" description="Extradiol ring-cleavage dioxygenase class III enzyme subunit B" evidence="1">
    <location>
        <begin position="7"/>
        <end position="261"/>
    </location>
</feature>
<dbReference type="Pfam" id="PF02900">
    <property type="entry name" value="LigB"/>
    <property type="match status" value="1"/>
</dbReference>
<organism evidence="2 3">
    <name type="scientific">Enhydrobacter aerosaccus</name>
    <dbReference type="NCBI Taxonomy" id="225324"/>
    <lineage>
        <taxon>Bacteria</taxon>
        <taxon>Pseudomonadati</taxon>
        <taxon>Pseudomonadota</taxon>
        <taxon>Alphaproteobacteria</taxon>
        <taxon>Hyphomicrobiales</taxon>
        <taxon>Enhydrobacter</taxon>
    </lineage>
</organism>
<dbReference type="InterPro" id="IPR004183">
    <property type="entry name" value="Xdiol_dOase_suB"/>
</dbReference>
<dbReference type="RefSeq" id="WP_085932624.1">
    <property type="nucleotide sequence ID" value="NZ_FUWJ01000001.1"/>
</dbReference>
<evidence type="ECO:0000313" key="2">
    <source>
        <dbReference type="EMBL" id="SJZ41310.1"/>
    </source>
</evidence>
<reference evidence="3" key="1">
    <citation type="submission" date="2017-02" db="EMBL/GenBank/DDBJ databases">
        <authorList>
            <person name="Varghese N."/>
            <person name="Submissions S."/>
        </authorList>
    </citation>
    <scope>NUCLEOTIDE SEQUENCE [LARGE SCALE GENOMIC DNA]</scope>
    <source>
        <strain evidence="3">ATCC 27094</strain>
    </source>
</reference>
<evidence type="ECO:0000259" key="1">
    <source>
        <dbReference type="Pfam" id="PF02900"/>
    </source>
</evidence>
<dbReference type="EMBL" id="FUWJ01000001">
    <property type="protein sequence ID" value="SJZ41310.1"/>
    <property type="molecule type" value="Genomic_DNA"/>
</dbReference>
<keyword evidence="2" id="KW-0223">Dioxygenase</keyword>
<gene>
    <name evidence="2" type="ORF">SAMN02745126_00945</name>
</gene>
<dbReference type="AlphaFoldDB" id="A0A1T4KFX7"/>
<sequence>MGEIVGAAIVSHHPGLVQPKEIRVRRGNGRDTDLIEGFDRVRAKIDEVKPDTLVLFDTHWITTGLHLVAGAAHYKGSYTSSELPFSMSRFAYDHRGAPELAALVEQVAQERKVGARNVTDETLPLQYPTLNVIHYLGRGEKVLSVGTCQTAQLRHFLQMGEVIGEAIRRSDARVVLLASGAMSHKFYDLDHVPPNPRVWHPDNVSDPENRALDMEVLDLWKEGRHDIVLHRFPELERAKYEGHGAHYAQMMGALGGGSCRARGIQLSEYENAAGTGNAHVWFEIQ</sequence>
<dbReference type="Proteomes" id="UP000190092">
    <property type="component" value="Unassembled WGS sequence"/>
</dbReference>
<dbReference type="OrthoDB" id="1676816at2"/>
<dbReference type="STRING" id="225324.SAMN02745126_00945"/>